<evidence type="ECO:0000313" key="2">
    <source>
        <dbReference type="EMBL" id="SDF23018.1"/>
    </source>
</evidence>
<protein>
    <submittedName>
        <fullName evidence="2">Uncharacterized protein</fullName>
    </submittedName>
</protein>
<feature type="region of interest" description="Disordered" evidence="1">
    <location>
        <begin position="150"/>
        <end position="179"/>
    </location>
</feature>
<feature type="compositionally biased region" description="Basic and acidic residues" evidence="1">
    <location>
        <begin position="157"/>
        <end position="168"/>
    </location>
</feature>
<gene>
    <name evidence="2" type="ORF">SAMN04488105_1151</name>
</gene>
<sequence>PPPAGKAIICPRGSAAAGPMLPGPPKTARAGAARSSERSRAGCPGPAAATTGYPSRAPSSPARTPDRSGSRTHRSDTVAARRSARRSAANGRCHAAALSLRPADVPQGFLDHPDLVGIAPVPTTRRILGGQDLDPGCDRKVDHNVGLIIASNAPSDGPHRRDTTEHPCEGTIRPPPPLRVFEAPAQYDRRLSHDIPRRFPASTAIRGRPGQVRSDIH</sequence>
<reference evidence="3" key="1">
    <citation type="submission" date="2016-10" db="EMBL/GenBank/DDBJ databases">
        <authorList>
            <person name="Varghese N."/>
            <person name="Submissions S."/>
        </authorList>
    </citation>
    <scope>NUCLEOTIDE SEQUENCE [LARGE SCALE GENOMIC DNA]</scope>
    <source>
        <strain evidence="3">DSM 10146</strain>
    </source>
</reference>
<feature type="compositionally biased region" description="Low complexity" evidence="1">
    <location>
        <begin position="41"/>
        <end position="63"/>
    </location>
</feature>
<dbReference type="Proteomes" id="UP000198994">
    <property type="component" value="Unassembled WGS sequence"/>
</dbReference>
<proteinExistence type="predicted"/>
<feature type="region of interest" description="Disordered" evidence="1">
    <location>
        <begin position="198"/>
        <end position="217"/>
    </location>
</feature>
<feature type="region of interest" description="Disordered" evidence="1">
    <location>
        <begin position="1"/>
        <end position="90"/>
    </location>
</feature>
<organism evidence="2 3">
    <name type="scientific">Salipiger thiooxidans</name>
    <dbReference type="NCBI Taxonomy" id="282683"/>
    <lineage>
        <taxon>Bacteria</taxon>
        <taxon>Pseudomonadati</taxon>
        <taxon>Pseudomonadota</taxon>
        <taxon>Alphaproteobacteria</taxon>
        <taxon>Rhodobacterales</taxon>
        <taxon>Roseobacteraceae</taxon>
        <taxon>Salipiger</taxon>
    </lineage>
</organism>
<feature type="compositionally biased region" description="Basic and acidic residues" evidence="1">
    <location>
        <begin position="64"/>
        <end position="76"/>
    </location>
</feature>
<name>A0A1G7JDN7_9RHOB</name>
<evidence type="ECO:0000313" key="3">
    <source>
        <dbReference type="Proteomes" id="UP000198994"/>
    </source>
</evidence>
<dbReference type="EMBL" id="FNAV01000015">
    <property type="protein sequence ID" value="SDF23018.1"/>
    <property type="molecule type" value="Genomic_DNA"/>
</dbReference>
<evidence type="ECO:0000256" key="1">
    <source>
        <dbReference type="SAM" id="MobiDB-lite"/>
    </source>
</evidence>
<accession>A0A1G7JDN7</accession>
<feature type="non-terminal residue" evidence="2">
    <location>
        <position position="1"/>
    </location>
</feature>
<keyword evidence="3" id="KW-1185">Reference proteome</keyword>
<dbReference type="AlphaFoldDB" id="A0A1G7JDN7"/>